<reference evidence="13" key="1">
    <citation type="submission" date="2021-08" db="EMBL/GenBank/DDBJ databases">
        <title>WGS assembly of Ceratopteris richardii.</title>
        <authorList>
            <person name="Marchant D.B."/>
            <person name="Chen G."/>
            <person name="Jenkins J."/>
            <person name="Shu S."/>
            <person name="Leebens-Mack J."/>
            <person name="Grimwood J."/>
            <person name="Schmutz J."/>
            <person name="Soltis P."/>
            <person name="Soltis D."/>
            <person name="Chen Z.-H."/>
        </authorList>
    </citation>
    <scope>NUCLEOTIDE SEQUENCE</scope>
    <source>
        <strain evidence="13">Whitten #5841</strain>
        <tissue evidence="13">Leaf</tissue>
    </source>
</reference>
<protein>
    <submittedName>
        <fullName evidence="13">Uncharacterized protein</fullName>
    </submittedName>
</protein>
<comment type="subcellular location">
    <subcellularLocation>
        <location evidence="1 9">Nucleus</location>
    </subcellularLocation>
</comment>
<proteinExistence type="inferred from homology"/>
<feature type="compositionally biased region" description="Basic and acidic residues" evidence="10">
    <location>
        <begin position="442"/>
        <end position="458"/>
    </location>
</feature>
<keyword evidence="14" id="KW-1185">Reference proteome</keyword>
<feature type="compositionally biased region" description="Low complexity" evidence="10">
    <location>
        <begin position="694"/>
        <end position="706"/>
    </location>
</feature>
<evidence type="ECO:0000256" key="2">
    <source>
        <dbReference type="ARBA" id="ARBA00010330"/>
    </source>
</evidence>
<evidence type="ECO:0000256" key="6">
    <source>
        <dbReference type="ARBA" id="ARBA00023163"/>
    </source>
</evidence>
<evidence type="ECO:0000256" key="9">
    <source>
        <dbReference type="PROSITE-ProRule" id="PRU00357"/>
    </source>
</evidence>
<feature type="compositionally biased region" description="Basic residues" evidence="10">
    <location>
        <begin position="671"/>
        <end position="690"/>
    </location>
</feature>
<keyword evidence="4" id="KW-0805">Transcription regulation</keyword>
<feature type="compositionally biased region" description="Polar residues" evidence="10">
    <location>
        <begin position="279"/>
        <end position="295"/>
    </location>
</feature>
<evidence type="ECO:0000256" key="7">
    <source>
        <dbReference type="ARBA" id="ARBA00023242"/>
    </source>
</evidence>
<evidence type="ECO:0000259" key="11">
    <source>
        <dbReference type="PROSITE" id="PS50110"/>
    </source>
</evidence>
<dbReference type="InterPro" id="IPR011006">
    <property type="entry name" value="CheY-like_superfamily"/>
</dbReference>
<dbReference type="AlphaFoldDB" id="A0A8T2UY78"/>
<keyword evidence="7 9" id="KW-0539">Nucleus</keyword>
<evidence type="ECO:0000259" key="12">
    <source>
        <dbReference type="PROSITE" id="PS51017"/>
    </source>
</evidence>
<gene>
    <name evidence="13" type="ORF">KP509_04G018800</name>
</gene>
<name>A0A8T2UY78_CERRI</name>
<dbReference type="EMBL" id="CM035409">
    <property type="protein sequence ID" value="KAH7438525.1"/>
    <property type="molecule type" value="Genomic_DNA"/>
</dbReference>
<dbReference type="GO" id="GO:0009736">
    <property type="term" value="P:cytokinin-activated signaling pathway"/>
    <property type="evidence" value="ECO:0007669"/>
    <property type="project" value="InterPro"/>
</dbReference>
<keyword evidence="6" id="KW-0804">Transcription</keyword>
<feature type="region of interest" description="Disordered" evidence="10">
    <location>
        <begin position="422"/>
        <end position="464"/>
    </location>
</feature>
<comment type="similarity">
    <text evidence="2">Belongs to the ARR-like family.</text>
</comment>
<dbReference type="InterPro" id="IPR001789">
    <property type="entry name" value="Sig_transdc_resp-reg_receiver"/>
</dbReference>
<dbReference type="Proteomes" id="UP000825935">
    <property type="component" value="Chromosome 4"/>
</dbReference>
<feature type="compositionally biased region" description="Low complexity" evidence="10">
    <location>
        <begin position="749"/>
        <end position="759"/>
    </location>
</feature>
<keyword evidence="3" id="KW-0902">Two-component regulatory system</keyword>
<feature type="region of interest" description="Disordered" evidence="10">
    <location>
        <begin position="624"/>
        <end position="647"/>
    </location>
</feature>
<dbReference type="GO" id="GO:0000160">
    <property type="term" value="P:phosphorelay signal transduction system"/>
    <property type="evidence" value="ECO:0007669"/>
    <property type="project" value="UniProtKB-KW"/>
</dbReference>
<sequence>MVRDVTGVSGYIEGLNDGTLNIPKECKDLEGGNYDGGETDVARNQVTRVLGASKEVENEKFEKIREVSGKFIEDDVKDETSRLRNMALQQAVSHGLRQAQIHQEQVPSQQQTVIRWERFLPQHQLRVLLVEDDDATRHVVSALLRNCSYEVISAANGLLAWELLIDQSNKVDIVLTEVAMPCLSGIGLLTRIMSHEPLKHIPVIMMSSHDSMGVVFKCLSKGAVDFLVKPVRKNELKNMWQHIWRRCHSSSASGSGSGSGSISGSQRQQNAQPEAAGEANNSVSNDETDTTSSELNIGGGSDNGSGTQSSWTKKAVEVDSSHQGLSDGLKLQLKNGCMSGTVHQEAKENVLPDVRLNVKQDGLSCVAAELPCLYKEENQTDSNEERQTQFAAVARDNRQFGGCVEGATPIDNQHRTTTVTEIPMAEESKEEQQAETENADEMMEKHASNSPSSKDKTNSDSSSLPCLNMSLKRPCLHENDGDHEIRGLKHSCSSAFSRYQNTAHNTSLPGGISKVNTSSTAFGDHFGQGSSVGSNHPQCNPFSKQVDRTLYSKNGSEEAVGSPYFRGIFHSAGNQENYNHAFLPIKHGAASSFPKEEASNLATSTGMQKHFPPSGMLNVFGAHSSEPMSDMNLPPQWGPSSDKADNQDFHLSYRHSHGHQTALNTNDAQIHHHSHHHHHHHHHIQHHYHHHQEQAQQMSQTQQQEESTLINANMPAPKCGSTNMRKGLEGNNCGSSNHYGSNGNGAAGSNGSASGSNNGSNGGQCSVVATAEPSGAGNVESGTQLVGGSGVTTAHQVLGPDQSRYARREAALTKFRQKRKERCFEKKVRYQSRKRLAEQRPRVRGQFVRQSVK</sequence>
<dbReference type="PROSITE" id="PS50110">
    <property type="entry name" value="RESPONSE_REGULATORY"/>
    <property type="match status" value="1"/>
</dbReference>
<comment type="caution">
    <text evidence="8">Lacks conserved residue(s) required for the propagation of feature annotation.</text>
</comment>
<dbReference type="PROSITE" id="PS51017">
    <property type="entry name" value="CCT"/>
    <property type="match status" value="1"/>
</dbReference>
<dbReference type="OrthoDB" id="60033at2759"/>
<evidence type="ECO:0000256" key="1">
    <source>
        <dbReference type="ARBA" id="ARBA00004123"/>
    </source>
</evidence>
<dbReference type="Pfam" id="PF00072">
    <property type="entry name" value="Response_reg"/>
    <property type="match status" value="1"/>
</dbReference>
<dbReference type="SUPFAM" id="SSF52172">
    <property type="entry name" value="CheY-like"/>
    <property type="match status" value="1"/>
</dbReference>
<dbReference type="FunFam" id="3.40.50.2300:FF:000214">
    <property type="entry name" value="Two-component response regulator-like PRR37"/>
    <property type="match status" value="1"/>
</dbReference>
<evidence type="ECO:0000256" key="4">
    <source>
        <dbReference type="ARBA" id="ARBA00023015"/>
    </source>
</evidence>
<dbReference type="GO" id="GO:0048511">
    <property type="term" value="P:rhythmic process"/>
    <property type="evidence" value="ECO:0007669"/>
    <property type="project" value="UniProtKB-KW"/>
</dbReference>
<dbReference type="Gene3D" id="3.40.50.2300">
    <property type="match status" value="1"/>
</dbReference>
<evidence type="ECO:0000256" key="8">
    <source>
        <dbReference type="PROSITE-ProRule" id="PRU00169"/>
    </source>
</evidence>
<dbReference type="PANTHER" id="PTHR43874:SF125">
    <property type="entry name" value="TWO-COMPONENT RESPONSE REGULATOR-LIKE APRR7"/>
    <property type="match status" value="1"/>
</dbReference>
<feature type="domain" description="Response regulatory" evidence="11">
    <location>
        <begin position="126"/>
        <end position="244"/>
    </location>
</feature>
<evidence type="ECO:0000256" key="3">
    <source>
        <dbReference type="ARBA" id="ARBA00023012"/>
    </source>
</evidence>
<evidence type="ECO:0000256" key="10">
    <source>
        <dbReference type="SAM" id="MobiDB-lite"/>
    </source>
</evidence>
<dbReference type="GO" id="GO:0005634">
    <property type="term" value="C:nucleus"/>
    <property type="evidence" value="ECO:0007669"/>
    <property type="project" value="UniProtKB-SubCell"/>
</dbReference>
<organism evidence="13 14">
    <name type="scientific">Ceratopteris richardii</name>
    <name type="common">Triangle waterfern</name>
    <dbReference type="NCBI Taxonomy" id="49495"/>
    <lineage>
        <taxon>Eukaryota</taxon>
        <taxon>Viridiplantae</taxon>
        <taxon>Streptophyta</taxon>
        <taxon>Embryophyta</taxon>
        <taxon>Tracheophyta</taxon>
        <taxon>Polypodiopsida</taxon>
        <taxon>Polypodiidae</taxon>
        <taxon>Polypodiales</taxon>
        <taxon>Pteridineae</taxon>
        <taxon>Pteridaceae</taxon>
        <taxon>Parkerioideae</taxon>
        <taxon>Ceratopteris</taxon>
    </lineage>
</organism>
<feature type="region of interest" description="Disordered" evidence="10">
    <location>
        <begin position="251"/>
        <end position="325"/>
    </location>
</feature>
<dbReference type="Pfam" id="PF06203">
    <property type="entry name" value="CCT"/>
    <property type="match status" value="1"/>
</dbReference>
<feature type="region of interest" description="Disordered" evidence="10">
    <location>
        <begin position="745"/>
        <end position="787"/>
    </location>
</feature>
<evidence type="ECO:0000313" key="13">
    <source>
        <dbReference type="EMBL" id="KAH7438525.1"/>
    </source>
</evidence>
<keyword evidence="5" id="KW-0090">Biological rhythms</keyword>
<dbReference type="PANTHER" id="PTHR43874">
    <property type="entry name" value="TWO-COMPONENT RESPONSE REGULATOR"/>
    <property type="match status" value="1"/>
</dbReference>
<feature type="region of interest" description="Disordered" evidence="10">
    <location>
        <begin position="669"/>
        <end position="707"/>
    </location>
</feature>
<dbReference type="SMART" id="SM00448">
    <property type="entry name" value="REC"/>
    <property type="match status" value="1"/>
</dbReference>
<dbReference type="InterPro" id="IPR045279">
    <property type="entry name" value="ARR-like"/>
</dbReference>
<evidence type="ECO:0000313" key="14">
    <source>
        <dbReference type="Proteomes" id="UP000825935"/>
    </source>
</evidence>
<dbReference type="InterPro" id="IPR010402">
    <property type="entry name" value="CCT_domain"/>
</dbReference>
<dbReference type="OMA" id="PPNQCSN"/>
<feature type="domain" description="CCT" evidence="12">
    <location>
        <begin position="808"/>
        <end position="850"/>
    </location>
</feature>
<comment type="caution">
    <text evidence="13">The sequence shown here is derived from an EMBL/GenBank/DDBJ whole genome shotgun (WGS) entry which is preliminary data.</text>
</comment>
<accession>A0A8T2UY78</accession>
<evidence type="ECO:0000256" key="5">
    <source>
        <dbReference type="ARBA" id="ARBA00023108"/>
    </source>
</evidence>